<gene>
    <name evidence="2" type="ORF">GTS_15870</name>
</gene>
<dbReference type="PANTHER" id="PTHR37507">
    <property type="entry name" value="SPORULATION PROTEIN YDCC"/>
    <property type="match status" value="1"/>
</dbReference>
<sequence length="371" mass="38821">MNRRRTALAAAAAGTVAGVVGLGVLAMPAGAGPAPSLPPTSPEQLVQSVLTAKPTAMNGTVQVVNKLGLPALPGLPQAADGTTEARVWTDGQRRGRLSLPQNNGEKVYVDDGSTLWQWDSTTRTVTRSPQHAEPAKPKDKHEGVLPNATDPASAAQQMLATVEKTSTVSVDGTDWVAGRPVYDLVLTPKPTERTLLREVRVAADSETRIPVRLSVFANGSSDPALQVGFTQLTIGPQDPKLFRFTPPPGATVRNSDEQPQGDHEKAGQSSRPTVVGDGWDSVLIGRLPAQAQPGTSRPVTSRPGTSNDRHGRSSEDPMALVQRFGTPTSGPWGSGWLFSTKVGTALVTSDGRVAVGAVPAQVLTEAIGQAK</sequence>
<name>A0A4D4J3C6_9PSEU</name>
<keyword evidence="3" id="KW-1185">Reference proteome</keyword>
<reference evidence="3" key="1">
    <citation type="submission" date="2019-04" db="EMBL/GenBank/DDBJ databases">
        <title>Draft genome sequence of Pseudonocardiaceae bacterium SL3-2-4.</title>
        <authorList>
            <person name="Ningsih F."/>
            <person name="Yokota A."/>
            <person name="Sakai Y."/>
            <person name="Nanatani K."/>
            <person name="Yabe S."/>
            <person name="Oetari A."/>
            <person name="Sjamsuridzal W."/>
        </authorList>
    </citation>
    <scope>NUCLEOTIDE SEQUENCE [LARGE SCALE GENOMIC DNA]</scope>
    <source>
        <strain evidence="3">SL3-2-4</strain>
    </source>
</reference>
<dbReference type="InterPro" id="IPR006311">
    <property type="entry name" value="TAT_signal"/>
</dbReference>
<evidence type="ECO:0000313" key="3">
    <source>
        <dbReference type="Proteomes" id="UP000298860"/>
    </source>
</evidence>
<organism evidence="2 3">
    <name type="scientific">Gandjariella thermophila</name>
    <dbReference type="NCBI Taxonomy" id="1931992"/>
    <lineage>
        <taxon>Bacteria</taxon>
        <taxon>Bacillati</taxon>
        <taxon>Actinomycetota</taxon>
        <taxon>Actinomycetes</taxon>
        <taxon>Pseudonocardiales</taxon>
        <taxon>Pseudonocardiaceae</taxon>
        <taxon>Gandjariella</taxon>
    </lineage>
</organism>
<dbReference type="SUPFAM" id="SSF89392">
    <property type="entry name" value="Prokaryotic lipoproteins and lipoprotein localization factors"/>
    <property type="match status" value="1"/>
</dbReference>
<protein>
    <submittedName>
        <fullName evidence="2">Membrane protein</fullName>
    </submittedName>
</protein>
<dbReference type="Proteomes" id="UP000298860">
    <property type="component" value="Unassembled WGS sequence"/>
</dbReference>
<feature type="region of interest" description="Disordered" evidence="1">
    <location>
        <begin position="243"/>
        <end position="316"/>
    </location>
</feature>
<dbReference type="InterPro" id="IPR029046">
    <property type="entry name" value="LolA/LolB/LppX"/>
</dbReference>
<dbReference type="InterPro" id="IPR052944">
    <property type="entry name" value="Sporulation_related"/>
</dbReference>
<evidence type="ECO:0000256" key="1">
    <source>
        <dbReference type="SAM" id="MobiDB-lite"/>
    </source>
</evidence>
<dbReference type="RefSeq" id="WP_137813097.1">
    <property type="nucleotide sequence ID" value="NZ_BJFL01000005.1"/>
</dbReference>
<feature type="compositionally biased region" description="Basic and acidic residues" evidence="1">
    <location>
        <begin position="254"/>
        <end position="266"/>
    </location>
</feature>
<dbReference type="EMBL" id="BJFL01000005">
    <property type="protein sequence ID" value="GDY29954.1"/>
    <property type="molecule type" value="Genomic_DNA"/>
</dbReference>
<accession>A0A4D4J3C6</accession>
<feature type="compositionally biased region" description="Polar residues" evidence="1">
    <location>
        <begin position="292"/>
        <end position="306"/>
    </location>
</feature>
<comment type="caution">
    <text evidence="2">The sequence shown here is derived from an EMBL/GenBank/DDBJ whole genome shotgun (WGS) entry which is preliminary data.</text>
</comment>
<feature type="compositionally biased region" description="Basic and acidic residues" evidence="1">
    <location>
        <begin position="133"/>
        <end position="143"/>
    </location>
</feature>
<dbReference type="PROSITE" id="PS51318">
    <property type="entry name" value="TAT"/>
    <property type="match status" value="1"/>
</dbReference>
<dbReference type="PANTHER" id="PTHR37507:SF2">
    <property type="entry name" value="SPORULATION PROTEIN YDCC"/>
    <property type="match status" value="1"/>
</dbReference>
<proteinExistence type="predicted"/>
<dbReference type="OrthoDB" id="4822274at2"/>
<feature type="region of interest" description="Disordered" evidence="1">
    <location>
        <begin position="121"/>
        <end position="152"/>
    </location>
</feature>
<dbReference type="Gene3D" id="2.50.20.10">
    <property type="entry name" value="Lipoprotein localisation LolA/LolB/LppX"/>
    <property type="match status" value="1"/>
</dbReference>
<evidence type="ECO:0000313" key="2">
    <source>
        <dbReference type="EMBL" id="GDY29954.1"/>
    </source>
</evidence>
<dbReference type="AlphaFoldDB" id="A0A4D4J3C6"/>